<feature type="compositionally biased region" description="Basic and acidic residues" evidence="1">
    <location>
        <begin position="246"/>
        <end position="255"/>
    </location>
</feature>
<organism evidence="2 3">
    <name type="scientific">Pseudomonas aeruginosa</name>
    <dbReference type="NCBI Taxonomy" id="287"/>
    <lineage>
        <taxon>Bacteria</taxon>
        <taxon>Pseudomonadati</taxon>
        <taxon>Pseudomonadota</taxon>
        <taxon>Gammaproteobacteria</taxon>
        <taxon>Pseudomonadales</taxon>
        <taxon>Pseudomonadaceae</taxon>
        <taxon>Pseudomonas</taxon>
    </lineage>
</organism>
<feature type="compositionally biased region" description="Gly residues" evidence="1">
    <location>
        <begin position="1"/>
        <end position="17"/>
    </location>
</feature>
<feature type="compositionally biased region" description="Basic and acidic residues" evidence="1">
    <location>
        <begin position="127"/>
        <end position="143"/>
    </location>
</feature>
<sequence length="332" mass="35674">MLRHLAGGGDVADGFQGGDQVDHQHRDEQRPGEVQAEVQRGRYLEQLGLVHAGEVQATEVAGQRVADGQGDDDGATAHPYHRDAVEHHDDAQHHAGQQQVLAVGEGAVGHRREAAAHADQADLDQGQADHQHDDAGHQRGDQPLDERQYARDAHLDEGAGDDHAEDRRHHAFHRRALLDHQRPAGDQRADEVEAGALDDQQSGAERAEALALDEGGDAGDHQRHRHDQIGVARRYAQRLADQQARGNDRHDDRQQVLEGGEQGDGSAGTVVQAIDQVVAGAGVRRALQGTHGGGPGKKSAILLGERGLAQAWLRRMSADNAGGVCALRLERG</sequence>
<dbReference type="Proteomes" id="UP000270834">
    <property type="component" value="Unassembled WGS sequence"/>
</dbReference>
<evidence type="ECO:0000313" key="2">
    <source>
        <dbReference type="EMBL" id="RMS63120.1"/>
    </source>
</evidence>
<feature type="region of interest" description="Disordered" evidence="1">
    <location>
        <begin position="237"/>
        <end position="268"/>
    </location>
</feature>
<reference evidence="2 3" key="1">
    <citation type="submission" date="2018-08" db="EMBL/GenBank/DDBJ databases">
        <title>Recombination of ecologically and evolutionarily significant loci maintains genetic cohesion in the Pseudomonas syringae species complex.</title>
        <authorList>
            <person name="Dillon M."/>
            <person name="Thakur S."/>
            <person name="Almeida R.N.D."/>
            <person name="Weir B.S."/>
            <person name="Guttman D.S."/>
        </authorList>
    </citation>
    <scope>NUCLEOTIDE SEQUENCE [LARGE SCALE GENOMIC DNA]</scope>
    <source>
        <strain evidence="2 3">ICMP 7846</strain>
    </source>
</reference>
<proteinExistence type="predicted"/>
<feature type="region of interest" description="Disordered" evidence="1">
    <location>
        <begin position="1"/>
        <end position="35"/>
    </location>
</feature>
<feature type="region of interest" description="Disordered" evidence="1">
    <location>
        <begin position="108"/>
        <end position="143"/>
    </location>
</feature>
<name>A0A3M5EP75_PSEAI</name>
<feature type="compositionally biased region" description="Basic and acidic residues" evidence="1">
    <location>
        <begin position="108"/>
        <end position="120"/>
    </location>
</feature>
<protein>
    <submittedName>
        <fullName evidence="2">Uncharacterized protein</fullName>
    </submittedName>
</protein>
<comment type="caution">
    <text evidence="2">The sequence shown here is derived from an EMBL/GenBank/DDBJ whole genome shotgun (WGS) entry which is preliminary data.</text>
</comment>
<evidence type="ECO:0000256" key="1">
    <source>
        <dbReference type="SAM" id="MobiDB-lite"/>
    </source>
</evidence>
<evidence type="ECO:0000313" key="3">
    <source>
        <dbReference type="Proteomes" id="UP000270834"/>
    </source>
</evidence>
<dbReference type="EMBL" id="RBSQ01000192">
    <property type="protein sequence ID" value="RMS63120.1"/>
    <property type="molecule type" value="Genomic_DNA"/>
</dbReference>
<gene>
    <name evidence="2" type="ORF">ALP65_04614</name>
</gene>
<dbReference type="AlphaFoldDB" id="A0A3M5EP75"/>
<feature type="compositionally biased region" description="Basic and acidic residues" evidence="1">
    <location>
        <begin position="20"/>
        <end position="31"/>
    </location>
</feature>
<accession>A0A3M5EP75</accession>